<dbReference type="InterPro" id="IPR036857">
    <property type="entry name" value="Thyroglobulin_1_sf"/>
</dbReference>
<dbReference type="CDD" id="cd00191">
    <property type="entry name" value="TY"/>
    <property type="match status" value="1"/>
</dbReference>
<organism evidence="8 9">
    <name type="scientific">Araneus ventricosus</name>
    <name type="common">Orbweaver spider</name>
    <name type="synonym">Epeira ventricosa</name>
    <dbReference type="NCBI Taxonomy" id="182803"/>
    <lineage>
        <taxon>Eukaryota</taxon>
        <taxon>Metazoa</taxon>
        <taxon>Ecdysozoa</taxon>
        <taxon>Arthropoda</taxon>
        <taxon>Chelicerata</taxon>
        <taxon>Arachnida</taxon>
        <taxon>Araneae</taxon>
        <taxon>Araneomorphae</taxon>
        <taxon>Entelegynae</taxon>
        <taxon>Araneoidea</taxon>
        <taxon>Araneidae</taxon>
        <taxon>Araneus</taxon>
    </lineage>
</organism>
<reference evidence="8 9" key="1">
    <citation type="journal article" date="2019" name="Sci. Rep.">
        <title>Orb-weaving spider Araneus ventricosus genome elucidates the spidroin gene catalogue.</title>
        <authorList>
            <person name="Kono N."/>
            <person name="Nakamura H."/>
            <person name="Ohtoshi R."/>
            <person name="Moran D.A.P."/>
            <person name="Shinohara A."/>
            <person name="Yoshida Y."/>
            <person name="Fujiwara M."/>
            <person name="Mori M."/>
            <person name="Tomita M."/>
            <person name="Arakawa K."/>
        </authorList>
    </citation>
    <scope>NUCLEOTIDE SEQUENCE [LARGE SCALE GENOMIC DNA]</scope>
</reference>
<gene>
    <name evidence="8" type="ORF">AVEN_187671_1</name>
</gene>
<dbReference type="InterPro" id="IPR000716">
    <property type="entry name" value="Thyroglobulin_1"/>
</dbReference>
<evidence type="ECO:0000256" key="6">
    <source>
        <dbReference type="SAM" id="SignalP"/>
    </source>
</evidence>
<feature type="domain" description="Thyroglobulin type-1" evidence="7">
    <location>
        <begin position="102"/>
        <end position="152"/>
    </location>
</feature>
<evidence type="ECO:0000256" key="2">
    <source>
        <dbReference type="ARBA" id="ARBA00022525"/>
    </source>
</evidence>
<keyword evidence="3" id="KW-0677">Repeat</keyword>
<feature type="disulfide bond" evidence="5">
    <location>
        <begin position="73"/>
        <end position="93"/>
    </location>
</feature>
<name>A0A4Y2M509_ARAVE</name>
<evidence type="ECO:0000313" key="9">
    <source>
        <dbReference type="Proteomes" id="UP000499080"/>
    </source>
</evidence>
<proteinExistence type="predicted"/>
<dbReference type="PROSITE" id="PS51162">
    <property type="entry name" value="THYROGLOBULIN_1_2"/>
    <property type="match status" value="2"/>
</dbReference>
<dbReference type="Pfam" id="PF00086">
    <property type="entry name" value="Thyroglobulin_1"/>
    <property type="match status" value="2"/>
</dbReference>
<evidence type="ECO:0000256" key="3">
    <source>
        <dbReference type="ARBA" id="ARBA00022737"/>
    </source>
</evidence>
<dbReference type="EMBL" id="BGPR01006829">
    <property type="protein sequence ID" value="GBN22165.1"/>
    <property type="molecule type" value="Genomic_DNA"/>
</dbReference>
<evidence type="ECO:0000259" key="7">
    <source>
        <dbReference type="PROSITE" id="PS51162"/>
    </source>
</evidence>
<comment type="caution">
    <text evidence="8">The sequence shown here is derived from an EMBL/GenBank/DDBJ whole genome shotgun (WGS) entry which is preliminary data.</text>
</comment>
<dbReference type="PANTHER" id="PTHR12352:SF3">
    <property type="entry name" value="NIDOGEN-2"/>
    <property type="match status" value="1"/>
</dbReference>
<dbReference type="InterPro" id="IPR051950">
    <property type="entry name" value="Dev_reg/Prot_inhib"/>
</dbReference>
<dbReference type="Proteomes" id="UP000499080">
    <property type="component" value="Unassembled WGS sequence"/>
</dbReference>
<dbReference type="SMART" id="SM00211">
    <property type="entry name" value="TY"/>
    <property type="match status" value="2"/>
</dbReference>
<evidence type="ECO:0000256" key="1">
    <source>
        <dbReference type="ARBA" id="ARBA00004613"/>
    </source>
</evidence>
<feature type="chain" id="PRO_5021355384" description="Thyroglobulin type-1 domain-containing protein" evidence="6">
    <location>
        <begin position="20"/>
        <end position="159"/>
    </location>
</feature>
<protein>
    <recommendedName>
        <fullName evidence="7">Thyroglobulin type-1 domain-containing protein</fullName>
    </recommendedName>
</protein>
<feature type="signal peptide" evidence="6">
    <location>
        <begin position="1"/>
        <end position="19"/>
    </location>
</feature>
<comment type="caution">
    <text evidence="5">Lacks conserved residue(s) required for the propagation of feature annotation.</text>
</comment>
<keyword evidence="9" id="KW-1185">Reference proteome</keyword>
<dbReference type="OrthoDB" id="6409105at2759"/>
<feature type="disulfide bond" evidence="5">
    <location>
        <begin position="125"/>
        <end position="132"/>
    </location>
</feature>
<accession>A0A4Y2M509</accession>
<dbReference type="Gene3D" id="4.10.800.10">
    <property type="entry name" value="Thyroglobulin type-1"/>
    <property type="match status" value="2"/>
</dbReference>
<evidence type="ECO:0000256" key="4">
    <source>
        <dbReference type="ARBA" id="ARBA00023157"/>
    </source>
</evidence>
<keyword evidence="6" id="KW-0732">Signal</keyword>
<dbReference type="GO" id="GO:0005615">
    <property type="term" value="C:extracellular space"/>
    <property type="evidence" value="ECO:0007669"/>
    <property type="project" value="TreeGrafter"/>
</dbReference>
<keyword evidence="4 5" id="KW-1015">Disulfide bond</keyword>
<comment type="subcellular location">
    <subcellularLocation>
        <location evidence="1">Secreted</location>
    </subcellularLocation>
</comment>
<sequence length="159" mass="17868">MLKILTYAVLICLSQRVLCFYRYPGYPGFDCPTAREGMMKRPSSYWMIPKCNDDGTFQEKQCYDAGGPDDCMCVYKDGTLLSLANQGLNTTSCLCHAISYERSLIDKESGRLECDNSGYFKPLQCSKKTGECWCVTKYGNQVTPPSSDRKSCDDVAHLL</sequence>
<keyword evidence="2" id="KW-0964">Secreted</keyword>
<dbReference type="SUPFAM" id="SSF57610">
    <property type="entry name" value="Thyroglobulin type-1 domain"/>
    <property type="match status" value="2"/>
</dbReference>
<dbReference type="PANTHER" id="PTHR12352">
    <property type="entry name" value="SECRETED MODULAR CALCIUM-BINDING PROTEIN"/>
    <property type="match status" value="1"/>
</dbReference>
<dbReference type="AlphaFoldDB" id="A0A4Y2M509"/>
<evidence type="ECO:0000256" key="5">
    <source>
        <dbReference type="PROSITE-ProRule" id="PRU00500"/>
    </source>
</evidence>
<evidence type="ECO:0000313" key="8">
    <source>
        <dbReference type="EMBL" id="GBN22165.1"/>
    </source>
</evidence>
<feature type="domain" description="Thyroglobulin type-1" evidence="7">
    <location>
        <begin position="28"/>
        <end position="93"/>
    </location>
</feature>